<evidence type="ECO:0000256" key="7">
    <source>
        <dbReference type="SAM" id="MobiDB-lite"/>
    </source>
</evidence>
<keyword evidence="9" id="KW-1185">Reference proteome</keyword>
<sequence>MDDYKADIDSLEKEIQRMEEEYDKLQTSVSAKRAATRVDHVSESSDKQRTLDGKSETSNSKRRKLDEEQFLEDELIPDPARHEFFDGLVNDIIERATRDSDKTSEVRKAKKLAIYDKLKQDLLPKINTENVYRMAGITAFPVNDPFRHGEYENAVESYLGIRFDIYDQRSRKYVTPHYLILQRVRKNNEWEVFKTTLPKFIPVRSLELKWLNTDIQRFVVQIRSHLVFQQLKSEVFSAIRDHLDSTSRMEYDLNYTKVKLTLKKKVAVVLICNLTEVINVITTDLSAMTFASGVASVLSDELKTISSRLEVMLKGKISGLEERFLVVLAEIGL</sequence>
<keyword evidence="5" id="KW-0539">Nucleus</keyword>
<evidence type="ECO:0000313" key="9">
    <source>
        <dbReference type="Proteomes" id="UP000019384"/>
    </source>
</evidence>
<feature type="compositionally biased region" description="Basic and acidic residues" evidence="7">
    <location>
        <begin position="36"/>
        <end position="55"/>
    </location>
</feature>
<organism evidence="8 9">
    <name type="scientific">Kuraishia capsulata CBS 1993</name>
    <dbReference type="NCBI Taxonomy" id="1382522"/>
    <lineage>
        <taxon>Eukaryota</taxon>
        <taxon>Fungi</taxon>
        <taxon>Dikarya</taxon>
        <taxon>Ascomycota</taxon>
        <taxon>Saccharomycotina</taxon>
        <taxon>Pichiomycetes</taxon>
        <taxon>Pichiales</taxon>
        <taxon>Pichiaceae</taxon>
        <taxon>Kuraishia</taxon>
    </lineage>
</organism>
<keyword evidence="4" id="KW-0158">Chromosome</keyword>
<evidence type="ECO:0000256" key="4">
    <source>
        <dbReference type="ARBA" id="ARBA00022454"/>
    </source>
</evidence>
<comment type="subcellular location">
    <subcellularLocation>
        <location evidence="2">Chromosome</location>
        <location evidence="2">Centromere</location>
    </subcellularLocation>
    <subcellularLocation>
        <location evidence="1">Nucleus</location>
    </subcellularLocation>
</comment>
<protein>
    <recommendedName>
        <fullName evidence="10">Central kinetochore subunit MCM21</fullName>
    </recommendedName>
</protein>
<dbReference type="GeneID" id="34518529"/>
<dbReference type="EMBL" id="HG793125">
    <property type="protein sequence ID" value="CDK25129.1"/>
    <property type="molecule type" value="Genomic_DNA"/>
</dbReference>
<evidence type="ECO:0000256" key="6">
    <source>
        <dbReference type="ARBA" id="ARBA00023328"/>
    </source>
</evidence>
<gene>
    <name evidence="8" type="ORF">KUCA_T00001096001</name>
</gene>
<dbReference type="AlphaFoldDB" id="W6MGD3"/>
<name>W6MGD3_9ASCO</name>
<reference evidence="8" key="2">
    <citation type="submission" date="2014-02" db="EMBL/GenBank/DDBJ databases">
        <title>Complete DNA sequence of /Kuraishia capsulata/ illustrates novel genomic features among budding yeasts (/Saccharomycotina/).</title>
        <authorList>
            <person name="Morales L."/>
            <person name="Noel B."/>
            <person name="Porcel B."/>
            <person name="Marcet-Houben M."/>
            <person name="Hullo M-F."/>
            <person name="Sacerdot C."/>
            <person name="Tekaia F."/>
            <person name="Leh-Louis V."/>
            <person name="Despons L."/>
            <person name="Khanna V."/>
            <person name="Aury J-M."/>
            <person name="Barbe V."/>
            <person name="Couloux A."/>
            <person name="Labadie K."/>
            <person name="Pelletier E."/>
            <person name="Souciet J-L."/>
            <person name="Boekhout T."/>
            <person name="Gabaldon T."/>
            <person name="Wincker P."/>
            <person name="Dujon B."/>
        </authorList>
    </citation>
    <scope>NUCLEOTIDE SEQUENCE</scope>
    <source>
        <strain evidence="8">CBS 1993</strain>
    </source>
</reference>
<dbReference type="GO" id="GO:0000776">
    <property type="term" value="C:kinetochore"/>
    <property type="evidence" value="ECO:0007669"/>
    <property type="project" value="InterPro"/>
</dbReference>
<dbReference type="InterPro" id="IPR018464">
    <property type="entry name" value="CENP-O"/>
</dbReference>
<dbReference type="Proteomes" id="UP000019384">
    <property type="component" value="Unassembled WGS sequence"/>
</dbReference>
<evidence type="ECO:0000256" key="3">
    <source>
        <dbReference type="ARBA" id="ARBA00007321"/>
    </source>
</evidence>
<evidence type="ECO:0000256" key="2">
    <source>
        <dbReference type="ARBA" id="ARBA00004584"/>
    </source>
</evidence>
<evidence type="ECO:0000313" key="8">
    <source>
        <dbReference type="EMBL" id="CDK25129.1"/>
    </source>
</evidence>
<comment type="similarity">
    <text evidence="3">Belongs to the CENP-O/MCM21 family.</text>
</comment>
<keyword evidence="6" id="KW-0137">Centromere</keyword>
<dbReference type="RefSeq" id="XP_022457141.1">
    <property type="nucleotide sequence ID" value="XM_022605699.1"/>
</dbReference>
<feature type="region of interest" description="Disordered" evidence="7">
    <location>
        <begin position="22"/>
        <end position="66"/>
    </location>
</feature>
<dbReference type="OrthoDB" id="10050372at2759"/>
<dbReference type="Pfam" id="PF09496">
    <property type="entry name" value="CENP-O"/>
    <property type="match status" value="1"/>
</dbReference>
<dbReference type="GO" id="GO:0005634">
    <property type="term" value="C:nucleus"/>
    <property type="evidence" value="ECO:0007669"/>
    <property type="project" value="UniProtKB-SubCell"/>
</dbReference>
<dbReference type="HOGENOM" id="CLU_997880_0_0_1"/>
<evidence type="ECO:0000256" key="5">
    <source>
        <dbReference type="ARBA" id="ARBA00023242"/>
    </source>
</evidence>
<evidence type="ECO:0008006" key="10">
    <source>
        <dbReference type="Google" id="ProtNLM"/>
    </source>
</evidence>
<reference evidence="8" key="1">
    <citation type="submission" date="2013-12" db="EMBL/GenBank/DDBJ databases">
        <authorList>
            <person name="Genoscope - CEA"/>
        </authorList>
    </citation>
    <scope>NUCLEOTIDE SEQUENCE</scope>
    <source>
        <strain evidence="8">CBS 1993</strain>
    </source>
</reference>
<proteinExistence type="inferred from homology"/>
<evidence type="ECO:0000256" key="1">
    <source>
        <dbReference type="ARBA" id="ARBA00004123"/>
    </source>
</evidence>
<accession>W6MGD3</accession>
<dbReference type="CDD" id="cd23830">
    <property type="entry name" value="DRWD-N_Mcm21"/>
    <property type="match status" value="1"/>
</dbReference>